<dbReference type="Gene3D" id="3.10.110.10">
    <property type="entry name" value="Ubiquitin Conjugating Enzyme"/>
    <property type="match status" value="1"/>
</dbReference>
<reference evidence="8" key="1">
    <citation type="journal article" date="2023" name="GigaByte">
        <title>Genome assembly of the bearded iris, Iris pallida Lam.</title>
        <authorList>
            <person name="Bruccoleri R.E."/>
            <person name="Oakeley E.J."/>
            <person name="Faust A.M.E."/>
            <person name="Altorfer M."/>
            <person name="Dessus-Babus S."/>
            <person name="Burckhardt D."/>
            <person name="Oertli M."/>
            <person name="Naumann U."/>
            <person name="Petersen F."/>
            <person name="Wong J."/>
        </authorList>
    </citation>
    <scope>NUCLEOTIDE SEQUENCE</scope>
    <source>
        <strain evidence="8">GSM-AAB239-AS_SAM_17_03QT</strain>
    </source>
</reference>
<dbReference type="GO" id="GO:0061631">
    <property type="term" value="F:ubiquitin conjugating enzyme activity"/>
    <property type="evidence" value="ECO:0007669"/>
    <property type="project" value="UniProtKB-EC"/>
</dbReference>
<reference evidence="8" key="2">
    <citation type="submission" date="2023-04" db="EMBL/GenBank/DDBJ databases">
        <authorList>
            <person name="Bruccoleri R.E."/>
            <person name="Oakeley E.J."/>
            <person name="Faust A.-M."/>
            <person name="Dessus-Babus S."/>
            <person name="Altorfer M."/>
            <person name="Burckhardt D."/>
            <person name="Oertli M."/>
            <person name="Naumann U."/>
            <person name="Petersen F."/>
            <person name="Wong J."/>
        </authorList>
    </citation>
    <scope>NUCLEOTIDE SEQUENCE</scope>
    <source>
        <strain evidence="8">GSM-AAB239-AS_SAM_17_03QT</strain>
        <tissue evidence="8">Leaf</tissue>
    </source>
</reference>
<evidence type="ECO:0000256" key="3">
    <source>
        <dbReference type="ARBA" id="ARBA00022741"/>
    </source>
</evidence>
<feature type="domain" description="UBC core" evidence="7">
    <location>
        <begin position="64"/>
        <end position="224"/>
    </location>
</feature>
<feature type="region of interest" description="Disordered" evidence="6">
    <location>
        <begin position="1"/>
        <end position="35"/>
    </location>
</feature>
<dbReference type="PANTHER" id="PTHR46116">
    <property type="entry name" value="(E3-INDEPENDENT) E2 UBIQUITIN-CONJUGATING ENZYME"/>
    <property type="match status" value="1"/>
</dbReference>
<accession>A0AAX6DV82</accession>
<protein>
    <recommendedName>
        <fullName evidence="1">E2 ubiquitin-conjugating enzyme</fullName>
        <ecNumber evidence="1">2.3.2.23</ecNumber>
    </recommendedName>
</protein>
<dbReference type="GO" id="GO:0005524">
    <property type="term" value="F:ATP binding"/>
    <property type="evidence" value="ECO:0007669"/>
    <property type="project" value="UniProtKB-KW"/>
</dbReference>
<dbReference type="EMBL" id="JANAVB010041816">
    <property type="protein sequence ID" value="KAJ6795674.1"/>
    <property type="molecule type" value="Genomic_DNA"/>
</dbReference>
<keyword evidence="9" id="KW-1185">Reference proteome</keyword>
<dbReference type="EC" id="2.3.2.23" evidence="1"/>
<proteinExistence type="predicted"/>
<comment type="caution">
    <text evidence="8">The sequence shown here is derived from an EMBL/GenBank/DDBJ whole genome shotgun (WGS) entry which is preliminary data.</text>
</comment>
<organism evidence="8 9">
    <name type="scientific">Iris pallida</name>
    <name type="common">Sweet iris</name>
    <dbReference type="NCBI Taxonomy" id="29817"/>
    <lineage>
        <taxon>Eukaryota</taxon>
        <taxon>Viridiplantae</taxon>
        <taxon>Streptophyta</taxon>
        <taxon>Embryophyta</taxon>
        <taxon>Tracheophyta</taxon>
        <taxon>Spermatophyta</taxon>
        <taxon>Magnoliopsida</taxon>
        <taxon>Liliopsida</taxon>
        <taxon>Asparagales</taxon>
        <taxon>Iridaceae</taxon>
        <taxon>Iridoideae</taxon>
        <taxon>Irideae</taxon>
        <taxon>Iris</taxon>
    </lineage>
</organism>
<evidence type="ECO:0000256" key="1">
    <source>
        <dbReference type="ARBA" id="ARBA00012486"/>
    </source>
</evidence>
<dbReference type="InterPro" id="IPR016135">
    <property type="entry name" value="UBQ-conjugating_enzyme/RWD"/>
</dbReference>
<dbReference type="CDD" id="cd23837">
    <property type="entry name" value="UBCc_UBE2O"/>
    <property type="match status" value="1"/>
</dbReference>
<evidence type="ECO:0000256" key="5">
    <source>
        <dbReference type="ARBA" id="ARBA00022840"/>
    </source>
</evidence>
<dbReference type="PROSITE" id="PS50127">
    <property type="entry name" value="UBC_2"/>
    <property type="match status" value="1"/>
</dbReference>
<keyword evidence="4" id="KW-0833">Ubl conjugation pathway</keyword>
<dbReference type="PANTHER" id="PTHR46116:SF41">
    <property type="entry name" value="UBIQUITIN-CONJUGATING ENZYME E2 25-RELATED"/>
    <property type="match status" value="1"/>
</dbReference>
<sequence length="403" mass="44932">MDRKTDTKHSLSTGASSSSSSDKQKRDRSDSMDTKHRAFKQFDTVGNYSDHHFAIQKVSQTSNKWMKKIQQDWKILEQNLPEAIFVRVYEERMDLLRAVIIGPFGTPYHDGLFFFDFQFPSNYPQVPPKAHYHSGGLRLNPNLYNNGYVCLSLLNTWYGKGCEKWNPQNSTMLQVLVSIQGLVLNAKPYYNEPSNSWIANTRWGRRGSLVYNETTFLLSCRTMMCILQKPPKNFEKFITNHFREHGGAILAACRAYLSDAEIGSSVEGRGQYAVGTAKGTHSEDFKARLRELFELLLKKFTAIGADCEEFLAQNVQAPACKEDLAQEGRSGDASGAPRKAASSKKSCSLKATAETATVSSTATAAQKAISKDASAAHKPSSSLLKTISQYLLKLGKKVLPVEK</sequence>
<dbReference type="SMART" id="SM00212">
    <property type="entry name" value="UBCc"/>
    <property type="match status" value="1"/>
</dbReference>
<evidence type="ECO:0000256" key="2">
    <source>
        <dbReference type="ARBA" id="ARBA00022679"/>
    </source>
</evidence>
<dbReference type="AlphaFoldDB" id="A0AAX6DV82"/>
<dbReference type="Proteomes" id="UP001140949">
    <property type="component" value="Unassembled WGS sequence"/>
</dbReference>
<evidence type="ECO:0000313" key="8">
    <source>
        <dbReference type="EMBL" id="KAJ6795674.1"/>
    </source>
</evidence>
<dbReference type="FunFam" id="3.10.110.10:FF:000028">
    <property type="entry name" value="Probable ubiquitin-conjugating enzyme E2 23"/>
    <property type="match status" value="1"/>
</dbReference>
<evidence type="ECO:0000313" key="9">
    <source>
        <dbReference type="Proteomes" id="UP001140949"/>
    </source>
</evidence>
<gene>
    <name evidence="8" type="ORF">M6B38_225905</name>
</gene>
<evidence type="ECO:0000256" key="4">
    <source>
        <dbReference type="ARBA" id="ARBA00022786"/>
    </source>
</evidence>
<keyword evidence="5" id="KW-0067">ATP-binding</keyword>
<dbReference type="InterPro" id="IPR000608">
    <property type="entry name" value="UBC"/>
</dbReference>
<keyword evidence="3" id="KW-0547">Nucleotide-binding</keyword>
<name>A0AAX6DV82_IRIPA</name>
<evidence type="ECO:0000259" key="7">
    <source>
        <dbReference type="PROSITE" id="PS50127"/>
    </source>
</evidence>
<dbReference type="Pfam" id="PF00179">
    <property type="entry name" value="UQ_con"/>
    <property type="match status" value="1"/>
</dbReference>
<keyword evidence="2" id="KW-0808">Transferase</keyword>
<evidence type="ECO:0000256" key="6">
    <source>
        <dbReference type="SAM" id="MobiDB-lite"/>
    </source>
</evidence>
<dbReference type="SUPFAM" id="SSF54495">
    <property type="entry name" value="UBC-like"/>
    <property type="match status" value="1"/>
</dbReference>
<feature type="compositionally biased region" description="Basic and acidic residues" evidence="6">
    <location>
        <begin position="22"/>
        <end position="35"/>
    </location>
</feature>